<name>A0ABU2FBI7_9EURY</name>
<protein>
    <submittedName>
        <fullName evidence="1">Uncharacterized protein</fullName>
    </submittedName>
</protein>
<sequence length="185" mass="20233">MGSQTPAPGRNVVVMAPSLSDEKRATCLDLQHAGPPDQLDVLRVAYSASPTELVAEWRDHGGELPGRMGIIVVGDQPGHRTSDDDLPENVFVTTANPNDITGLGMRLNNYLNDHDEDAQLVVCFDSMTEMLQFSALQPVFKFLHMFTGQLRDVDAVGHFHLDPGAHDDQTISRLKPLFDGAVDLT</sequence>
<dbReference type="Pfam" id="PF24336">
    <property type="entry name" value="DUF7504"/>
    <property type="match status" value="1"/>
</dbReference>
<dbReference type="RefSeq" id="WP_310919252.1">
    <property type="nucleotide sequence ID" value="NZ_JAMQON010000002.1"/>
</dbReference>
<dbReference type="EMBL" id="JAMQON010000002">
    <property type="protein sequence ID" value="MDS0259637.1"/>
    <property type="molecule type" value="Genomic_DNA"/>
</dbReference>
<accession>A0ABU2FBI7</accession>
<keyword evidence="2" id="KW-1185">Reference proteome</keyword>
<gene>
    <name evidence="1" type="ORF">NDI56_09560</name>
</gene>
<reference evidence="1 2" key="1">
    <citation type="submission" date="2022-06" db="EMBL/GenBank/DDBJ databases">
        <title>Haloarcula sp. a new haloarchaeum isolate from saline soil.</title>
        <authorList>
            <person name="Strakova D."/>
            <person name="Galisteo C."/>
            <person name="Sanchez-Porro C."/>
            <person name="Ventosa A."/>
        </authorList>
    </citation>
    <scope>NUCLEOTIDE SEQUENCE [LARGE SCALE GENOMIC DNA]</scope>
    <source>
        <strain evidence="1 2">S1CR25-12</strain>
    </source>
</reference>
<proteinExistence type="predicted"/>
<evidence type="ECO:0000313" key="1">
    <source>
        <dbReference type="EMBL" id="MDS0259637.1"/>
    </source>
</evidence>
<dbReference type="Proteomes" id="UP001259659">
    <property type="component" value="Unassembled WGS sequence"/>
</dbReference>
<dbReference type="InterPro" id="IPR055927">
    <property type="entry name" value="DUF7504"/>
</dbReference>
<organism evidence="1 2">
    <name type="scientific">Haloarcula saliterrae</name>
    <dbReference type="NCBI Taxonomy" id="2950534"/>
    <lineage>
        <taxon>Archaea</taxon>
        <taxon>Methanobacteriati</taxon>
        <taxon>Methanobacteriota</taxon>
        <taxon>Stenosarchaea group</taxon>
        <taxon>Halobacteria</taxon>
        <taxon>Halobacteriales</taxon>
        <taxon>Haloarculaceae</taxon>
        <taxon>Haloarcula</taxon>
    </lineage>
</organism>
<comment type="caution">
    <text evidence="1">The sequence shown here is derived from an EMBL/GenBank/DDBJ whole genome shotgun (WGS) entry which is preliminary data.</text>
</comment>
<evidence type="ECO:0000313" key="2">
    <source>
        <dbReference type="Proteomes" id="UP001259659"/>
    </source>
</evidence>